<dbReference type="Proteomes" id="UP000326241">
    <property type="component" value="Unassembled WGS sequence"/>
</dbReference>
<organism evidence="2 3">
    <name type="scientific">Pseudomonas fluorescens</name>
    <dbReference type="NCBI Taxonomy" id="294"/>
    <lineage>
        <taxon>Bacteria</taxon>
        <taxon>Pseudomonadati</taxon>
        <taxon>Pseudomonadota</taxon>
        <taxon>Gammaproteobacteria</taxon>
        <taxon>Pseudomonadales</taxon>
        <taxon>Pseudomonadaceae</taxon>
        <taxon>Pseudomonas</taxon>
    </lineage>
</organism>
<dbReference type="EMBL" id="CABVGZ010000039">
    <property type="protein sequence ID" value="VVN06309.1"/>
    <property type="molecule type" value="Genomic_DNA"/>
</dbReference>
<evidence type="ECO:0000313" key="2">
    <source>
        <dbReference type="EMBL" id="VVN06309.1"/>
    </source>
</evidence>
<evidence type="ECO:0008006" key="4">
    <source>
        <dbReference type="Google" id="ProtNLM"/>
    </source>
</evidence>
<accession>A0A5E6V148</accession>
<dbReference type="Gene3D" id="1.20.120.1620">
    <property type="match status" value="1"/>
</dbReference>
<feature type="signal peptide" evidence="1">
    <location>
        <begin position="1"/>
        <end position="19"/>
    </location>
</feature>
<proteinExistence type="predicted"/>
<evidence type="ECO:0000256" key="1">
    <source>
        <dbReference type="SAM" id="SignalP"/>
    </source>
</evidence>
<evidence type="ECO:0000313" key="3">
    <source>
        <dbReference type="Proteomes" id="UP000326241"/>
    </source>
</evidence>
<dbReference type="RefSeq" id="WP_127925564.1">
    <property type="nucleotide sequence ID" value="NZ_CABVGZ010000039.1"/>
</dbReference>
<name>A0A5E6V148_PSEFL</name>
<dbReference type="AlphaFoldDB" id="A0A5E6V148"/>
<reference evidence="2 3" key="1">
    <citation type="submission" date="2019-09" db="EMBL/GenBank/DDBJ databases">
        <authorList>
            <person name="Chandra G."/>
            <person name="Truman W A."/>
        </authorList>
    </citation>
    <scope>NUCLEOTIDE SEQUENCE [LARGE SCALE GENOMIC DNA]</scope>
    <source>
        <strain evidence="2">PS624</strain>
    </source>
</reference>
<protein>
    <recommendedName>
        <fullName evidence="4">Type VI secretion protein</fullName>
    </recommendedName>
</protein>
<sequence precursor="true">MRYLIICLFSLLSPYLALADETHIEQARQTLKNHGLSHCILASFNERSALKKDIALSANAYSFMGTGMHSILQNEDTLQVLHDPYKETRNYVLTAYEQTPSNSKYSNEKVVFFGCLKVYNSEAFNSFINTQDAYIPPIKVKRSFTLPPLSQ</sequence>
<gene>
    <name evidence="2" type="ORF">PS624_03592</name>
</gene>
<feature type="chain" id="PRO_5022885799" description="Type VI secretion protein" evidence="1">
    <location>
        <begin position="20"/>
        <end position="151"/>
    </location>
</feature>
<keyword evidence="1" id="KW-0732">Signal</keyword>
<dbReference type="InterPro" id="IPR038314">
    <property type="entry name" value="T6SS_sf"/>
</dbReference>